<dbReference type="Proteomes" id="UP000275385">
    <property type="component" value="Unassembled WGS sequence"/>
</dbReference>
<reference evidence="3 4" key="1">
    <citation type="submission" date="2018-08" db="EMBL/GenBank/DDBJ databases">
        <title>Draft genome of the lignicolous fungus Coniochaeta pulveracea.</title>
        <authorList>
            <person name="Borstlap C.J."/>
            <person name="De Witt R.N."/>
            <person name="Botha A."/>
            <person name="Volschenk H."/>
        </authorList>
    </citation>
    <scope>NUCLEOTIDE SEQUENCE [LARGE SCALE GENOMIC DNA]</scope>
    <source>
        <strain evidence="3 4">CAB683</strain>
    </source>
</reference>
<feature type="compositionally biased region" description="Low complexity" evidence="1">
    <location>
        <begin position="135"/>
        <end position="147"/>
    </location>
</feature>
<dbReference type="PANTHER" id="PTHR33604">
    <property type="entry name" value="OSJNBA0004B13.7 PROTEIN"/>
    <property type="match status" value="1"/>
</dbReference>
<proteinExistence type="predicted"/>
<evidence type="ECO:0000256" key="1">
    <source>
        <dbReference type="SAM" id="MobiDB-lite"/>
    </source>
</evidence>
<keyword evidence="4" id="KW-1185">Reference proteome</keyword>
<sequence>MSSYHVQLTLFSHHYLSISILESNSDGKSVGAWSVRSYFPVGAMRRLWGNASSMFLSDEELGKKDDDHRGARQATRRGQTSWNPARPASRRTLKRLVLALLAVFCVYFFIHNIPTDVGIRDRRRPVYEHPDDLTSPRTRQRPPSSTPKYGASKINRKSGSKDATAQTYDGPVHFLELGRSLQAVTNTRGALYNKHVLFSAASLKSAAILLPIACQMGSELRSYVHFALMGRTETELDELRAVNGVDEACNIIFHDARPDYPSTSTQPRMRTSVARAIHHINNYLHPQAIVVDASSTEEPYFLEALRTKAKEIKTPVIDLPANSQKQLAYMTKLDSSSLSAWNSFQVDILIHATSGASGSLTRLLKSLSAADYTSASVPHLTIELPHNVDSATQRFLETFQWPPAHVDNPTNAKQLSIRRRIPRWSLKEEESSIRFLESFWPANPRDSHALVLSPQAELSPQFFHYLKYTVLEYRYSTAAQVQAWDNRLLGISLALPSTYLSGDSNFIPPTKRDVKPQTEKYPADGPTPFLWQAPNSDALLIFGQKWVELHGFVSRLFDITHRQPITPASFFSSKEVSKSYPSWLEHALRLSRARGYWTLYPGESIKGNVAVVHTELASPPEEYFNEQPSKDTEANEMELANGAVSVLDGLIPGKDGFLPPFKELPIMTWNGKVVALHAFDEAVNDYASEFREAVGGCEDLEPEDLVPKRSAADLFCEKEE</sequence>
<keyword evidence="2" id="KW-0812">Transmembrane</keyword>
<protein>
    <recommendedName>
        <fullName evidence="5">Glycosyltransferase 2</fullName>
    </recommendedName>
</protein>
<name>A0A420YB18_9PEZI</name>
<evidence type="ECO:0000313" key="4">
    <source>
        <dbReference type="Proteomes" id="UP000275385"/>
    </source>
</evidence>
<feature type="region of interest" description="Disordered" evidence="1">
    <location>
        <begin position="127"/>
        <end position="165"/>
    </location>
</feature>
<organism evidence="3 4">
    <name type="scientific">Coniochaeta pulveracea</name>
    <dbReference type="NCBI Taxonomy" id="177199"/>
    <lineage>
        <taxon>Eukaryota</taxon>
        <taxon>Fungi</taxon>
        <taxon>Dikarya</taxon>
        <taxon>Ascomycota</taxon>
        <taxon>Pezizomycotina</taxon>
        <taxon>Sordariomycetes</taxon>
        <taxon>Sordariomycetidae</taxon>
        <taxon>Coniochaetales</taxon>
        <taxon>Coniochaetaceae</taxon>
        <taxon>Coniochaeta</taxon>
    </lineage>
</organism>
<accession>A0A420YB18</accession>
<keyword evidence="2" id="KW-1133">Transmembrane helix</keyword>
<evidence type="ECO:0008006" key="5">
    <source>
        <dbReference type="Google" id="ProtNLM"/>
    </source>
</evidence>
<dbReference type="OrthoDB" id="5397682at2759"/>
<feature type="region of interest" description="Disordered" evidence="1">
    <location>
        <begin position="62"/>
        <end position="86"/>
    </location>
</feature>
<evidence type="ECO:0000256" key="2">
    <source>
        <dbReference type="SAM" id="Phobius"/>
    </source>
</evidence>
<dbReference type="STRING" id="177199.A0A420YB18"/>
<dbReference type="PANTHER" id="PTHR33604:SF3">
    <property type="entry name" value="OSJNBA0004B13.7 PROTEIN"/>
    <property type="match status" value="1"/>
</dbReference>
<gene>
    <name evidence="3" type="ORF">DL546_007134</name>
</gene>
<feature type="transmembrane region" description="Helical" evidence="2">
    <location>
        <begin position="96"/>
        <end position="114"/>
    </location>
</feature>
<comment type="caution">
    <text evidence="3">The sequence shown here is derived from an EMBL/GenBank/DDBJ whole genome shotgun (WGS) entry which is preliminary data.</text>
</comment>
<dbReference type="EMBL" id="QVQW01000024">
    <property type="protein sequence ID" value="RKU45064.1"/>
    <property type="molecule type" value="Genomic_DNA"/>
</dbReference>
<keyword evidence="2" id="KW-0472">Membrane</keyword>
<dbReference type="AlphaFoldDB" id="A0A420YB18"/>
<evidence type="ECO:0000313" key="3">
    <source>
        <dbReference type="EMBL" id="RKU45064.1"/>
    </source>
</evidence>